<evidence type="ECO:0000259" key="11">
    <source>
        <dbReference type="Pfam" id="PF00905"/>
    </source>
</evidence>
<keyword evidence="3" id="KW-0328">Glycosyltransferase</keyword>
<evidence type="ECO:0000259" key="12">
    <source>
        <dbReference type="Pfam" id="PF00912"/>
    </source>
</evidence>
<keyword evidence="14" id="KW-1185">Reference proteome</keyword>
<evidence type="ECO:0000256" key="7">
    <source>
        <dbReference type="ARBA" id="ARBA00034000"/>
    </source>
</evidence>
<keyword evidence="6" id="KW-0511">Multifunctional enzyme</keyword>
<feature type="transmembrane region" description="Helical" evidence="10">
    <location>
        <begin position="12"/>
        <end position="37"/>
    </location>
</feature>
<organism evidence="13 14">
    <name type="scientific">Saccharothrix tamanrassetensis</name>
    <dbReference type="NCBI Taxonomy" id="1051531"/>
    <lineage>
        <taxon>Bacteria</taxon>
        <taxon>Bacillati</taxon>
        <taxon>Actinomycetota</taxon>
        <taxon>Actinomycetes</taxon>
        <taxon>Pseudonocardiales</taxon>
        <taxon>Pseudonocardiaceae</taxon>
        <taxon>Saccharothrix</taxon>
    </lineage>
</organism>
<dbReference type="GO" id="GO:0008955">
    <property type="term" value="F:peptidoglycan glycosyltransferase activity"/>
    <property type="evidence" value="ECO:0007669"/>
    <property type="project" value="UniProtKB-EC"/>
</dbReference>
<dbReference type="InterPro" id="IPR012338">
    <property type="entry name" value="Beta-lactam/transpept-like"/>
</dbReference>
<name>A0A841CHJ0_9PSEU</name>
<dbReference type="RefSeq" id="WP_312864948.1">
    <property type="nucleotide sequence ID" value="NZ_JACHJN010000005.1"/>
</dbReference>
<keyword evidence="1 13" id="KW-0121">Carboxypeptidase</keyword>
<dbReference type="PANTHER" id="PTHR32282">
    <property type="entry name" value="BINDING PROTEIN TRANSPEPTIDASE, PUTATIVE-RELATED"/>
    <property type="match status" value="1"/>
</dbReference>
<dbReference type="InterPro" id="IPR023346">
    <property type="entry name" value="Lysozyme-like_dom_sf"/>
</dbReference>
<evidence type="ECO:0000256" key="1">
    <source>
        <dbReference type="ARBA" id="ARBA00022645"/>
    </source>
</evidence>
<protein>
    <submittedName>
        <fullName evidence="13">Membrane peptidoglycan carboxypeptidase</fullName>
    </submittedName>
</protein>
<feature type="region of interest" description="Disordered" evidence="9">
    <location>
        <begin position="502"/>
        <end position="530"/>
    </location>
</feature>
<dbReference type="Gene3D" id="3.40.710.10">
    <property type="entry name" value="DD-peptidase/beta-lactamase superfamily"/>
    <property type="match status" value="1"/>
</dbReference>
<evidence type="ECO:0000256" key="4">
    <source>
        <dbReference type="ARBA" id="ARBA00022679"/>
    </source>
</evidence>
<proteinExistence type="predicted"/>
<dbReference type="Pfam" id="PF00912">
    <property type="entry name" value="Transgly"/>
    <property type="match status" value="1"/>
</dbReference>
<dbReference type="GO" id="GO:0008658">
    <property type="term" value="F:penicillin binding"/>
    <property type="evidence" value="ECO:0007669"/>
    <property type="project" value="InterPro"/>
</dbReference>
<evidence type="ECO:0000313" key="14">
    <source>
        <dbReference type="Proteomes" id="UP000547510"/>
    </source>
</evidence>
<dbReference type="GO" id="GO:0030288">
    <property type="term" value="C:outer membrane-bounded periplasmic space"/>
    <property type="evidence" value="ECO:0007669"/>
    <property type="project" value="TreeGrafter"/>
</dbReference>
<evidence type="ECO:0000256" key="6">
    <source>
        <dbReference type="ARBA" id="ARBA00023268"/>
    </source>
</evidence>
<comment type="caution">
    <text evidence="13">The sequence shown here is derived from an EMBL/GenBank/DDBJ whole genome shotgun (WGS) entry which is preliminary data.</text>
</comment>
<comment type="catalytic activity">
    <reaction evidence="7">
        <text>Preferential cleavage: (Ac)2-L-Lys-D-Ala-|-D-Ala. Also transpeptidation of peptidyl-alanyl moieties that are N-acyl substituents of D-alanine.</text>
        <dbReference type="EC" id="3.4.16.4"/>
    </reaction>
</comment>
<evidence type="ECO:0000256" key="5">
    <source>
        <dbReference type="ARBA" id="ARBA00022801"/>
    </source>
</evidence>
<dbReference type="EMBL" id="JACHJN010000005">
    <property type="protein sequence ID" value="MBB5956769.1"/>
    <property type="molecule type" value="Genomic_DNA"/>
</dbReference>
<dbReference type="InterPro" id="IPR036950">
    <property type="entry name" value="PBP_transglycosylase"/>
</dbReference>
<dbReference type="Gene3D" id="1.10.3810.10">
    <property type="entry name" value="Biosynthetic peptidoglycan transglycosylase-like"/>
    <property type="match status" value="1"/>
</dbReference>
<keyword evidence="4" id="KW-0808">Transferase</keyword>
<feature type="region of interest" description="Disordered" evidence="9">
    <location>
        <begin position="601"/>
        <end position="621"/>
    </location>
</feature>
<evidence type="ECO:0000256" key="9">
    <source>
        <dbReference type="SAM" id="MobiDB-lite"/>
    </source>
</evidence>
<dbReference type="InterPro" id="IPR001264">
    <property type="entry name" value="Glyco_trans_51"/>
</dbReference>
<dbReference type="InterPro" id="IPR001460">
    <property type="entry name" value="PCN-bd_Tpept"/>
</dbReference>
<dbReference type="PANTHER" id="PTHR32282:SF33">
    <property type="entry name" value="PEPTIDOGLYCAN GLYCOSYLTRANSFERASE"/>
    <property type="match status" value="1"/>
</dbReference>
<feature type="domain" description="Glycosyl transferase family 51" evidence="12">
    <location>
        <begin position="68"/>
        <end position="255"/>
    </location>
</feature>
<evidence type="ECO:0000313" key="13">
    <source>
        <dbReference type="EMBL" id="MBB5956769.1"/>
    </source>
</evidence>
<evidence type="ECO:0000256" key="3">
    <source>
        <dbReference type="ARBA" id="ARBA00022676"/>
    </source>
</evidence>
<keyword evidence="10" id="KW-0472">Membrane</keyword>
<dbReference type="GO" id="GO:0009002">
    <property type="term" value="F:serine-type D-Ala-D-Ala carboxypeptidase activity"/>
    <property type="evidence" value="ECO:0007669"/>
    <property type="project" value="UniProtKB-EC"/>
</dbReference>
<feature type="compositionally biased region" description="Polar residues" evidence="9">
    <location>
        <begin position="514"/>
        <end position="530"/>
    </location>
</feature>
<evidence type="ECO:0000256" key="2">
    <source>
        <dbReference type="ARBA" id="ARBA00022670"/>
    </source>
</evidence>
<dbReference type="SUPFAM" id="SSF56601">
    <property type="entry name" value="beta-lactamase/transpeptidase-like"/>
    <property type="match status" value="1"/>
</dbReference>
<evidence type="ECO:0000256" key="10">
    <source>
        <dbReference type="SAM" id="Phobius"/>
    </source>
</evidence>
<keyword evidence="10" id="KW-1133">Transmembrane helix</keyword>
<reference evidence="13 14" key="1">
    <citation type="submission" date="2020-08" db="EMBL/GenBank/DDBJ databases">
        <title>Genomic Encyclopedia of Type Strains, Phase III (KMG-III): the genomes of soil and plant-associated and newly described type strains.</title>
        <authorList>
            <person name="Whitman W."/>
        </authorList>
    </citation>
    <scope>NUCLEOTIDE SEQUENCE [LARGE SCALE GENOMIC DNA]</scope>
    <source>
        <strain evidence="13 14">CECT 8640</strain>
    </source>
</reference>
<dbReference type="GO" id="GO:0006508">
    <property type="term" value="P:proteolysis"/>
    <property type="evidence" value="ECO:0007669"/>
    <property type="project" value="UniProtKB-KW"/>
</dbReference>
<accession>A0A841CHJ0</accession>
<sequence length="705" mass="74148">MFAARATGLVKLVGLCLMAGVLLAALLFPVVGGLGLASNRAADTVDQTSGELTKAELPLVTTVQDMNGEPIAYLYDQYRIPVPSEGIADTMKAAIIAIEDKRFYLHKGVDWQGIARAAAKAGVDGGASQGASTLTQQYVKNYLAFVVGKGSEDAYKKATEATLGRKISEARIATQLEQKMSKDEILTGYLNIVPFGNGTYGVGAAAKTYFGTTADKLTVPQAAMLAGLVNEPSRLNPGAAVEPAIKRRNTVIDKMRENGAFGPDAKVAEEKAAEYKAADIGVVPNLRLLPNGCVGAGDGPVYGFFCRYLIDYLDKAGLSPDDLKRGGYTITTTMDPVATRAAKESAEEQVPKDQEGVANAIAIVQPGDDRHRVRALAANRDFGNNADAGQSAYSIPAEVTKFGAGSIYKVFTAAAALERGVTGIDRQIDVPSVYTSKVYKDGGTKGYTVRNAGTYPDKMTLTDALAQSPNTAFIILEEQAGLNNVVDMAYRLGLRESMQGVNTKGEPLKADGSNGPSQGDQYKQDNSGSFTLGAGPTSILELSNVAATIMSGGKWCPPTPIEKITDRNGRPVQLKEAPCDQAVAPEVANALATGMSADVKPKGTAHGAAGGFDRPMLGKTGTTESHHSVAFIGATPQYAGAVMTFTDGVAPQVICNTSPPRLCGNNDKSGVFGGQVAAPTWFNAMRVLHANLEPKPLPPVEPRFR</sequence>
<dbReference type="Pfam" id="PF00905">
    <property type="entry name" value="Transpeptidase"/>
    <property type="match status" value="1"/>
</dbReference>
<dbReference type="InterPro" id="IPR050396">
    <property type="entry name" value="Glycosyltr_51/Transpeptidase"/>
</dbReference>
<dbReference type="AlphaFoldDB" id="A0A841CHJ0"/>
<dbReference type="SUPFAM" id="SSF53955">
    <property type="entry name" value="Lysozyme-like"/>
    <property type="match status" value="1"/>
</dbReference>
<comment type="catalytic activity">
    <reaction evidence="8">
        <text>[GlcNAc-(1-&gt;4)-Mur2Ac(oyl-L-Ala-gamma-D-Glu-L-Lys-D-Ala-D-Ala)](n)-di-trans,octa-cis-undecaprenyl diphosphate + beta-D-GlcNAc-(1-&gt;4)-Mur2Ac(oyl-L-Ala-gamma-D-Glu-L-Lys-D-Ala-D-Ala)-di-trans,octa-cis-undecaprenyl diphosphate = [GlcNAc-(1-&gt;4)-Mur2Ac(oyl-L-Ala-gamma-D-Glu-L-Lys-D-Ala-D-Ala)](n+1)-di-trans,octa-cis-undecaprenyl diphosphate + di-trans,octa-cis-undecaprenyl diphosphate + H(+)</text>
        <dbReference type="Rhea" id="RHEA:23708"/>
        <dbReference type="Rhea" id="RHEA-COMP:9602"/>
        <dbReference type="Rhea" id="RHEA-COMP:9603"/>
        <dbReference type="ChEBI" id="CHEBI:15378"/>
        <dbReference type="ChEBI" id="CHEBI:58405"/>
        <dbReference type="ChEBI" id="CHEBI:60033"/>
        <dbReference type="ChEBI" id="CHEBI:78435"/>
        <dbReference type="EC" id="2.4.99.28"/>
    </reaction>
</comment>
<feature type="domain" description="Penicillin-binding protein transpeptidase" evidence="11">
    <location>
        <begin position="372"/>
        <end position="639"/>
    </location>
</feature>
<keyword evidence="2" id="KW-0645">Protease</keyword>
<dbReference type="Proteomes" id="UP000547510">
    <property type="component" value="Unassembled WGS sequence"/>
</dbReference>
<dbReference type="GO" id="GO:0009252">
    <property type="term" value="P:peptidoglycan biosynthetic process"/>
    <property type="evidence" value="ECO:0007669"/>
    <property type="project" value="TreeGrafter"/>
</dbReference>
<keyword evidence="10" id="KW-0812">Transmembrane</keyword>
<keyword evidence="5" id="KW-0378">Hydrolase</keyword>
<evidence type="ECO:0000256" key="8">
    <source>
        <dbReference type="ARBA" id="ARBA00049902"/>
    </source>
</evidence>
<gene>
    <name evidence="13" type="ORF">FHS29_003362</name>
</gene>